<proteinExistence type="predicted"/>
<evidence type="ECO:0000313" key="2">
    <source>
        <dbReference type="EMBL" id="RCL44431.1"/>
    </source>
</evidence>
<feature type="chain" id="PRO_5016753147" description="DUF3108 domain-containing protein" evidence="1">
    <location>
        <begin position="23"/>
        <end position="238"/>
    </location>
</feature>
<dbReference type="Proteomes" id="UP000252915">
    <property type="component" value="Unassembled WGS sequence"/>
</dbReference>
<accession>A0A368C4L5</accession>
<evidence type="ECO:0000313" key="3">
    <source>
        <dbReference type="Proteomes" id="UP000252915"/>
    </source>
</evidence>
<keyword evidence="1" id="KW-0732">Signal</keyword>
<organism evidence="2 3">
    <name type="scientific">SAR86 cluster bacterium</name>
    <dbReference type="NCBI Taxonomy" id="2030880"/>
    <lineage>
        <taxon>Bacteria</taxon>
        <taxon>Pseudomonadati</taxon>
        <taxon>Pseudomonadota</taxon>
        <taxon>Gammaproteobacteria</taxon>
        <taxon>SAR86 cluster</taxon>
    </lineage>
</organism>
<reference evidence="2 3" key="1">
    <citation type="journal article" date="2018" name="Microbiome">
        <title>Fine metagenomic profile of the Mediterranean stratified and mixed water columns revealed by assembly and recruitment.</title>
        <authorList>
            <person name="Haro-Moreno J.M."/>
            <person name="Lopez-Perez M."/>
            <person name="De La Torre J.R."/>
            <person name="Picazo A."/>
            <person name="Camacho A."/>
            <person name="Rodriguez-Valera F."/>
        </authorList>
    </citation>
    <scope>NUCLEOTIDE SEQUENCE [LARGE SCALE GENOMIC DNA]</scope>
    <source>
        <strain evidence="2">MED-G78</strain>
    </source>
</reference>
<sequence length="238" mass="27522">MKNMISKRIILFILLSPISLNGDEVADYKAEYLFETGDFSVTGIRELITDEENEIARITFNAKTKIVKLFFESSFVINKGSIISKKYIANVRALLIKRNQSIIYDNINQNIKSSGQNKWDINYADDIDILDPLNAQVQMRLNVKDMHESKEYNSFEIALQDIRNGNIEVNTYKFSRNDIYTFNEKNYESIVIKRVRDQDSRITEYHLVPKLGYLIMEVLDTGAEATQTLKLQKILSLG</sequence>
<evidence type="ECO:0008006" key="4">
    <source>
        <dbReference type="Google" id="ProtNLM"/>
    </source>
</evidence>
<protein>
    <recommendedName>
        <fullName evidence="4">DUF3108 domain-containing protein</fullName>
    </recommendedName>
</protein>
<dbReference type="AlphaFoldDB" id="A0A368C4L5"/>
<gene>
    <name evidence="2" type="ORF">DBW92_03220</name>
</gene>
<comment type="caution">
    <text evidence="2">The sequence shown here is derived from an EMBL/GenBank/DDBJ whole genome shotgun (WGS) entry which is preliminary data.</text>
</comment>
<feature type="signal peptide" evidence="1">
    <location>
        <begin position="1"/>
        <end position="22"/>
    </location>
</feature>
<name>A0A368C4L5_9GAMM</name>
<dbReference type="EMBL" id="QOPI01000016">
    <property type="protein sequence ID" value="RCL44431.1"/>
    <property type="molecule type" value="Genomic_DNA"/>
</dbReference>
<evidence type="ECO:0000256" key="1">
    <source>
        <dbReference type="SAM" id="SignalP"/>
    </source>
</evidence>